<comment type="caution">
    <text evidence="1">The sequence shown here is derived from an EMBL/GenBank/DDBJ whole genome shotgun (WGS) entry which is preliminary data.</text>
</comment>
<proteinExistence type="predicted"/>
<evidence type="ECO:0000313" key="2">
    <source>
        <dbReference type="Proteomes" id="UP000789920"/>
    </source>
</evidence>
<dbReference type="Proteomes" id="UP000789920">
    <property type="component" value="Unassembled WGS sequence"/>
</dbReference>
<reference evidence="1" key="1">
    <citation type="submission" date="2021-06" db="EMBL/GenBank/DDBJ databases">
        <authorList>
            <person name="Kallberg Y."/>
            <person name="Tangrot J."/>
            <person name="Rosling A."/>
        </authorList>
    </citation>
    <scope>NUCLEOTIDE SEQUENCE</scope>
    <source>
        <strain evidence="1">MA461A</strain>
    </source>
</reference>
<name>A0ACA9MQU4_9GLOM</name>
<keyword evidence="2" id="KW-1185">Reference proteome</keyword>
<sequence length="47" mass="5249">MIFEVDEFFCTEGETVALAVVIVESPYIRGLKFEIDIVEALRSIGAK</sequence>
<feature type="non-terminal residue" evidence="1">
    <location>
        <position position="47"/>
    </location>
</feature>
<protein>
    <submittedName>
        <fullName evidence="1">36309_t:CDS:1</fullName>
    </submittedName>
</protein>
<evidence type="ECO:0000313" key="1">
    <source>
        <dbReference type="EMBL" id="CAG8608256.1"/>
    </source>
</evidence>
<accession>A0ACA9MQU4</accession>
<gene>
    <name evidence="1" type="ORF">RPERSI_LOCUS6199</name>
</gene>
<dbReference type="EMBL" id="CAJVQC010009715">
    <property type="protein sequence ID" value="CAG8608256.1"/>
    <property type="molecule type" value="Genomic_DNA"/>
</dbReference>
<organism evidence="1 2">
    <name type="scientific">Racocetra persica</name>
    <dbReference type="NCBI Taxonomy" id="160502"/>
    <lineage>
        <taxon>Eukaryota</taxon>
        <taxon>Fungi</taxon>
        <taxon>Fungi incertae sedis</taxon>
        <taxon>Mucoromycota</taxon>
        <taxon>Glomeromycotina</taxon>
        <taxon>Glomeromycetes</taxon>
        <taxon>Diversisporales</taxon>
        <taxon>Gigasporaceae</taxon>
        <taxon>Racocetra</taxon>
    </lineage>
</organism>